<feature type="transmembrane region" description="Helical" evidence="9">
    <location>
        <begin position="12"/>
        <end position="31"/>
    </location>
</feature>
<evidence type="ECO:0000256" key="5">
    <source>
        <dbReference type="ARBA" id="ARBA00022692"/>
    </source>
</evidence>
<comment type="similarity">
    <text evidence="8">Belongs to the NhaC Na(+)/H(+) (TC 2.A.35) antiporter family.</text>
</comment>
<feature type="transmembrane region" description="Helical" evidence="9">
    <location>
        <begin position="378"/>
        <end position="400"/>
    </location>
</feature>
<keyword evidence="4" id="KW-1003">Cell membrane</keyword>
<evidence type="ECO:0000259" key="10">
    <source>
        <dbReference type="Pfam" id="PF03553"/>
    </source>
</evidence>
<accession>A0A379C2M5</accession>
<feature type="domain" description="Na+/H+ antiporter NhaC-like C-terminal" evidence="10">
    <location>
        <begin position="241"/>
        <end position="427"/>
    </location>
</feature>
<evidence type="ECO:0000256" key="1">
    <source>
        <dbReference type="ARBA" id="ARBA00004651"/>
    </source>
</evidence>
<dbReference type="PANTHER" id="PTHR33451">
    <property type="entry name" value="MALATE-2H(+)/NA(+)-LACTATE ANTIPORTER"/>
    <property type="match status" value="1"/>
</dbReference>
<evidence type="ECO:0000256" key="8">
    <source>
        <dbReference type="ARBA" id="ARBA00038435"/>
    </source>
</evidence>
<evidence type="ECO:0000313" key="11">
    <source>
        <dbReference type="EMBL" id="SUB56321.1"/>
    </source>
</evidence>
<dbReference type="PANTHER" id="PTHR33451:SF4">
    <property type="entry name" value="NA+_H+ ANTIPORTER"/>
    <property type="match status" value="1"/>
</dbReference>
<gene>
    <name evidence="11" type="primary">mleN_1</name>
    <name evidence="11" type="ORF">NCTC13149_00091</name>
</gene>
<dbReference type="GO" id="GO:0015297">
    <property type="term" value="F:antiporter activity"/>
    <property type="evidence" value="ECO:0007669"/>
    <property type="project" value="UniProtKB-KW"/>
</dbReference>
<reference evidence="11 12" key="1">
    <citation type="submission" date="2018-06" db="EMBL/GenBank/DDBJ databases">
        <authorList>
            <consortium name="Pathogen Informatics"/>
            <person name="Doyle S."/>
        </authorList>
    </citation>
    <scope>NUCLEOTIDE SEQUENCE [LARGE SCALE GENOMIC DNA]</scope>
    <source>
        <strain evidence="11 12">NCTC13149</strain>
    </source>
</reference>
<keyword evidence="7 9" id="KW-0472">Membrane</keyword>
<dbReference type="InterPro" id="IPR052180">
    <property type="entry name" value="NhaC_Na-H+_Antiporter"/>
</dbReference>
<evidence type="ECO:0000256" key="9">
    <source>
        <dbReference type="SAM" id="Phobius"/>
    </source>
</evidence>
<feature type="transmembrane region" description="Helical" evidence="9">
    <location>
        <begin position="331"/>
        <end position="358"/>
    </location>
</feature>
<feature type="transmembrane region" description="Helical" evidence="9">
    <location>
        <begin position="154"/>
        <end position="171"/>
    </location>
</feature>
<dbReference type="Pfam" id="PF03553">
    <property type="entry name" value="Na_H_antiporter"/>
    <property type="match status" value="2"/>
</dbReference>
<feature type="transmembrane region" description="Helical" evidence="9">
    <location>
        <begin position="37"/>
        <end position="58"/>
    </location>
</feature>
<dbReference type="AlphaFoldDB" id="A0A379C2M5"/>
<evidence type="ECO:0000256" key="2">
    <source>
        <dbReference type="ARBA" id="ARBA00022448"/>
    </source>
</evidence>
<name>A0A379C2M5_9FIRM</name>
<organism evidence="11 12">
    <name type="scientific">Peptoniphilus lacrimalis</name>
    <dbReference type="NCBI Taxonomy" id="33031"/>
    <lineage>
        <taxon>Bacteria</taxon>
        <taxon>Bacillati</taxon>
        <taxon>Bacillota</taxon>
        <taxon>Tissierellia</taxon>
        <taxon>Tissierellales</taxon>
        <taxon>Peptoniphilaceae</taxon>
        <taxon>Peptoniphilus</taxon>
    </lineage>
</organism>
<dbReference type="RefSeq" id="WP_019034221.1">
    <property type="nucleotide sequence ID" value="NZ_UGSZ01000001.1"/>
</dbReference>
<comment type="subcellular location">
    <subcellularLocation>
        <location evidence="1">Cell membrane</location>
        <topology evidence="1">Multi-pass membrane protein</topology>
    </subcellularLocation>
</comment>
<feature type="transmembrane region" description="Helical" evidence="9">
    <location>
        <begin position="116"/>
        <end position="142"/>
    </location>
</feature>
<dbReference type="EMBL" id="UGSZ01000001">
    <property type="protein sequence ID" value="SUB56321.1"/>
    <property type="molecule type" value="Genomic_DNA"/>
</dbReference>
<protein>
    <submittedName>
        <fullName evidence="11">Malate-2H(+)/Na(+)-lactate antiporter</fullName>
    </submittedName>
</protein>
<feature type="transmembrane region" description="Helical" evidence="9">
    <location>
        <begin position="239"/>
        <end position="270"/>
    </location>
</feature>
<sequence length="449" mass="48761">MIKKSKGNFISLLPFLIFIFSYLGIGLFFVINGKNDGFYMFKSPIAVIIGIIFAFILISGDYYEKISIFLKGCGDENIILMCMIYLLAGAFSNVSSKMGGVEATVNLGINLIPASLISLGVFLIACFISLSTGTSVGTIVALGPIAVGFAEKSSISLALIIGTLISGAMFGDNLSVISDTTIAATRTQGVNMRDKFKTNLAISLPAMAVTVVLLLIFARPDKNLIIEKEAFNFIKVLPYIFVLITAISGVNVFIVLTCGIIFSGIIGIIYGDFSLLTFTNHIYDGFTSMFEIFLLSMLTGGLASLVKYGGGLDYLISKVKSFIKSSKSAEFGIGLITLLTDAATANNTVAIIVVGPVVRQISEKYKVDPRRSASLMDIFSAVMQGFIPYGAQVLMAVSYAGGKINVFSIMPYLWYQFALLFFAILSIFIPYANSYINNYPWDFEKWDIQ</sequence>
<keyword evidence="3" id="KW-0050">Antiport</keyword>
<evidence type="ECO:0000256" key="6">
    <source>
        <dbReference type="ARBA" id="ARBA00022989"/>
    </source>
</evidence>
<keyword evidence="5 9" id="KW-0812">Transmembrane</keyword>
<feature type="transmembrane region" description="Helical" evidence="9">
    <location>
        <begin position="200"/>
        <end position="218"/>
    </location>
</feature>
<feature type="transmembrane region" description="Helical" evidence="9">
    <location>
        <begin position="290"/>
        <end position="310"/>
    </location>
</feature>
<keyword evidence="2" id="KW-0813">Transport</keyword>
<dbReference type="InterPro" id="IPR018461">
    <property type="entry name" value="Na/H_Antiport_NhaC-like_C"/>
</dbReference>
<evidence type="ECO:0000256" key="4">
    <source>
        <dbReference type="ARBA" id="ARBA00022475"/>
    </source>
</evidence>
<evidence type="ECO:0000313" key="12">
    <source>
        <dbReference type="Proteomes" id="UP000255517"/>
    </source>
</evidence>
<dbReference type="STRING" id="1122949.GCA_000378725_00162"/>
<evidence type="ECO:0000256" key="3">
    <source>
        <dbReference type="ARBA" id="ARBA00022449"/>
    </source>
</evidence>
<feature type="transmembrane region" description="Helical" evidence="9">
    <location>
        <begin position="412"/>
        <end position="432"/>
    </location>
</feature>
<dbReference type="Proteomes" id="UP000255517">
    <property type="component" value="Unassembled WGS sequence"/>
</dbReference>
<dbReference type="GO" id="GO:0005886">
    <property type="term" value="C:plasma membrane"/>
    <property type="evidence" value="ECO:0007669"/>
    <property type="project" value="UniProtKB-SubCell"/>
</dbReference>
<feature type="domain" description="Na+/H+ antiporter NhaC-like C-terminal" evidence="10">
    <location>
        <begin position="28"/>
        <end position="218"/>
    </location>
</feature>
<keyword evidence="6 9" id="KW-1133">Transmembrane helix</keyword>
<proteinExistence type="inferred from homology"/>
<dbReference type="OrthoDB" id="9790605at2"/>
<evidence type="ECO:0000256" key="7">
    <source>
        <dbReference type="ARBA" id="ARBA00023136"/>
    </source>
</evidence>